<keyword evidence="3 7" id="KW-0812">Transmembrane</keyword>
<dbReference type="OrthoDB" id="10030083at2759"/>
<comment type="subcellular location">
    <subcellularLocation>
        <location evidence="1">Membrane</location>
        <topology evidence="1">Multi-pass membrane protein</topology>
    </subcellularLocation>
</comment>
<evidence type="ECO:0000256" key="4">
    <source>
        <dbReference type="ARBA" id="ARBA00022989"/>
    </source>
</evidence>
<keyword evidence="10" id="KW-1185">Reference proteome</keyword>
<dbReference type="GO" id="GO:0008195">
    <property type="term" value="F:phosphatidate phosphatase activity"/>
    <property type="evidence" value="ECO:0007669"/>
    <property type="project" value="TreeGrafter"/>
</dbReference>
<comment type="similarity">
    <text evidence="2">Belongs to the PA-phosphatase related phosphoesterase family.</text>
</comment>
<reference evidence="9 10" key="1">
    <citation type="submission" date="2017-06" db="EMBL/GenBank/DDBJ databases">
        <title>A platform for efficient transgenesis in Macrostomum lignano, a flatworm model organism for stem cell research.</title>
        <authorList>
            <person name="Berezikov E."/>
        </authorList>
    </citation>
    <scope>NUCLEOTIDE SEQUENCE [LARGE SCALE GENOMIC DNA]</scope>
    <source>
        <strain evidence="9">DV1</strain>
        <tissue evidence="9">Whole organism</tissue>
    </source>
</reference>
<dbReference type="InterPro" id="IPR043216">
    <property type="entry name" value="PAP-like"/>
</dbReference>
<feature type="transmembrane region" description="Helical" evidence="7">
    <location>
        <begin position="33"/>
        <end position="54"/>
    </location>
</feature>
<dbReference type="Gene3D" id="1.20.144.10">
    <property type="entry name" value="Phosphatidic acid phosphatase type 2/haloperoxidase"/>
    <property type="match status" value="1"/>
</dbReference>
<dbReference type="SUPFAM" id="SSF48317">
    <property type="entry name" value="Acid phosphatase/Vanadium-dependent haloperoxidase"/>
    <property type="match status" value="1"/>
</dbReference>
<gene>
    <name evidence="9" type="ORF">BOX15_Mlig002199g1</name>
</gene>
<feature type="region of interest" description="Disordered" evidence="6">
    <location>
        <begin position="313"/>
        <end position="332"/>
    </location>
</feature>
<evidence type="ECO:0000256" key="1">
    <source>
        <dbReference type="ARBA" id="ARBA00004141"/>
    </source>
</evidence>
<keyword evidence="5 7" id="KW-0472">Membrane</keyword>
<dbReference type="Proteomes" id="UP000215902">
    <property type="component" value="Unassembled WGS sequence"/>
</dbReference>
<evidence type="ECO:0000256" key="7">
    <source>
        <dbReference type="SAM" id="Phobius"/>
    </source>
</evidence>
<dbReference type="GO" id="GO:0046839">
    <property type="term" value="P:phospholipid dephosphorylation"/>
    <property type="evidence" value="ECO:0007669"/>
    <property type="project" value="TreeGrafter"/>
</dbReference>
<keyword evidence="4 7" id="KW-1133">Transmembrane helix</keyword>
<dbReference type="CDD" id="cd03390">
    <property type="entry name" value="PAP2_containing_1_like"/>
    <property type="match status" value="1"/>
</dbReference>
<evidence type="ECO:0000313" key="10">
    <source>
        <dbReference type="Proteomes" id="UP000215902"/>
    </source>
</evidence>
<dbReference type="InterPro" id="IPR036938">
    <property type="entry name" value="PAP2/HPO_sf"/>
</dbReference>
<protein>
    <recommendedName>
        <fullName evidence="8">Phosphatidic acid phosphatase type 2/haloperoxidase domain-containing protein</fullName>
    </recommendedName>
</protein>
<dbReference type="STRING" id="282301.A0A267DFX8"/>
<evidence type="ECO:0000259" key="8">
    <source>
        <dbReference type="SMART" id="SM00014"/>
    </source>
</evidence>
<sequence>RNHASLLVAMQSFGGDSRTTLMMKLISSVPSSLLLEVVIRIAMAVVFALLQHVAPRDRDIHPEELWLYRNKPTAPYFPSWLVVVMVTVVVPTLMMLLLQQRQQLQKQPQLLDSEGSSSSGCSSRRATACQMMLLGYSLSLLLTGLITDAVKLIVGRPRPDFFYRCFPSGEARLVPAAAESGAVPDDGEPAPQQLQQLLLLVPSACTGDPDTVAEGRKSFPSGHASMSFASLAYLSFLLADWLQLFKSSARLAPSVRLLACLAPCLAASGIALSRLVDFHHHPEDVLAGSTLGLLVAFACHRCYRRREPVTDPAASVETGEASGDGLGRRIDV</sequence>
<proteinExistence type="inferred from homology"/>
<dbReference type="EMBL" id="NIVC01004220">
    <property type="protein sequence ID" value="PAA48161.1"/>
    <property type="molecule type" value="Genomic_DNA"/>
</dbReference>
<feature type="transmembrane region" description="Helical" evidence="7">
    <location>
        <begin position="133"/>
        <end position="154"/>
    </location>
</feature>
<dbReference type="GO" id="GO:0006644">
    <property type="term" value="P:phospholipid metabolic process"/>
    <property type="evidence" value="ECO:0007669"/>
    <property type="project" value="InterPro"/>
</dbReference>
<dbReference type="SMART" id="SM00014">
    <property type="entry name" value="acidPPc"/>
    <property type="match status" value="1"/>
</dbReference>
<feature type="transmembrane region" description="Helical" evidence="7">
    <location>
        <begin position="74"/>
        <end position="98"/>
    </location>
</feature>
<name>A0A267DFX8_9PLAT</name>
<feature type="non-terminal residue" evidence="9">
    <location>
        <position position="1"/>
    </location>
</feature>
<evidence type="ECO:0000256" key="6">
    <source>
        <dbReference type="SAM" id="MobiDB-lite"/>
    </source>
</evidence>
<evidence type="ECO:0000256" key="2">
    <source>
        <dbReference type="ARBA" id="ARBA00008816"/>
    </source>
</evidence>
<accession>A0A267DFX8</accession>
<evidence type="ECO:0000313" key="9">
    <source>
        <dbReference type="EMBL" id="PAA48161.1"/>
    </source>
</evidence>
<evidence type="ECO:0000256" key="3">
    <source>
        <dbReference type="ARBA" id="ARBA00022692"/>
    </source>
</evidence>
<dbReference type="Pfam" id="PF01569">
    <property type="entry name" value="PAP2"/>
    <property type="match status" value="1"/>
</dbReference>
<dbReference type="InterPro" id="IPR000326">
    <property type="entry name" value="PAP2/HPO"/>
</dbReference>
<dbReference type="GO" id="GO:0016020">
    <property type="term" value="C:membrane"/>
    <property type="evidence" value="ECO:0007669"/>
    <property type="project" value="UniProtKB-SubCell"/>
</dbReference>
<dbReference type="PANTHER" id="PTHR10165:SF35">
    <property type="entry name" value="RE23632P"/>
    <property type="match status" value="1"/>
</dbReference>
<organism evidence="9 10">
    <name type="scientific">Macrostomum lignano</name>
    <dbReference type="NCBI Taxonomy" id="282301"/>
    <lineage>
        <taxon>Eukaryota</taxon>
        <taxon>Metazoa</taxon>
        <taxon>Spiralia</taxon>
        <taxon>Lophotrochozoa</taxon>
        <taxon>Platyhelminthes</taxon>
        <taxon>Rhabditophora</taxon>
        <taxon>Macrostomorpha</taxon>
        <taxon>Macrostomida</taxon>
        <taxon>Macrostomidae</taxon>
        <taxon>Macrostomum</taxon>
    </lineage>
</organism>
<feature type="domain" description="Phosphatidic acid phosphatase type 2/haloperoxidase" evidence="8">
    <location>
        <begin position="134"/>
        <end position="300"/>
    </location>
</feature>
<evidence type="ECO:0000256" key="5">
    <source>
        <dbReference type="ARBA" id="ARBA00023136"/>
    </source>
</evidence>
<dbReference type="AlphaFoldDB" id="A0A267DFX8"/>
<comment type="caution">
    <text evidence="9">The sequence shown here is derived from an EMBL/GenBank/DDBJ whole genome shotgun (WGS) entry which is preliminary data.</text>
</comment>
<dbReference type="PANTHER" id="PTHR10165">
    <property type="entry name" value="LIPID PHOSPHATE PHOSPHATASE"/>
    <property type="match status" value="1"/>
</dbReference>